<proteinExistence type="predicted"/>
<evidence type="ECO:0000259" key="3">
    <source>
        <dbReference type="Pfam" id="PF15615"/>
    </source>
</evidence>
<dbReference type="InterPro" id="IPR029024">
    <property type="entry name" value="TerB-like"/>
</dbReference>
<accession>A0ABQ0CAL9</accession>
<dbReference type="Pfam" id="PF13208">
    <property type="entry name" value="TerB_N"/>
    <property type="match status" value="1"/>
</dbReference>
<dbReference type="Proteomes" id="UP001628193">
    <property type="component" value="Unassembled WGS sequence"/>
</dbReference>
<dbReference type="SUPFAM" id="SSF158682">
    <property type="entry name" value="TerB-like"/>
    <property type="match status" value="1"/>
</dbReference>
<dbReference type="InterPro" id="IPR028932">
    <property type="entry name" value="TerB-C"/>
</dbReference>
<dbReference type="Gene3D" id="1.10.3680.10">
    <property type="entry name" value="TerB-like"/>
    <property type="match status" value="1"/>
</dbReference>
<dbReference type="Pfam" id="PF15615">
    <property type="entry name" value="TerB_C"/>
    <property type="match status" value="1"/>
</dbReference>
<protein>
    <recommendedName>
        <fullName evidence="6">TerB-C domain-containing protein</fullName>
    </recommendedName>
</protein>
<dbReference type="CDD" id="cd07176">
    <property type="entry name" value="terB"/>
    <property type="match status" value="1"/>
</dbReference>
<dbReference type="EMBL" id="BAAFGK010000004">
    <property type="protein sequence ID" value="GAB0057926.1"/>
    <property type="molecule type" value="Genomic_DNA"/>
</dbReference>
<sequence>MIDPSLEVTSHPIDLILKLTSYWPDYATLHPDARRAYLQWLAGDRREKEIDIGYLFLFYYGLERRALIDAKEDSDAQADIPSIAREIRRLLAIHESNDSFRNYATAFLDYLESATIEPEIYVQTLPKARRSHPLPLRLRIALGQLAVDRQPLPAEWALVWVLSDPNRLLRTPVKRCVEAFATLFKVKYSELFGTGMRLRANQTRLTISYRAASGKLNGMEFKRQLNHLPEISAQSAPQAKLQEVIDLCATLLEPYSRFIARHPERDKSHEALLLLPSACWPDALTSEFLALQEQSRHEMRVMRFDGLMERLRCSPPLTREMLSALASAFSINRIGMAPDFEEGRKRFKPDEWVVLYPVEDEDHTPWNTPIYQGCVTTVELACLVALADDIERLAVPTLTRLTDQIDSWAHLLPGQRQRLKAHMRLSLAQPPRLTTLKKRLQPMTLDARHAVAKFLAHLAEADGIITPGEVKQLERIYQALQLDVQMLYADLHGVSAQRLDNKSVHRTHATGVKCADSGITHEMAPSPGKPRDAHPAAGVEADASRVRLDFARIDQLQQETESVTTLLAQLFAGETAEAHPAAEPTRKAEPESVEPPLFGLSSEHVAFLRHLVMRPTWSRQELSDLAADMDLMLDGTLELLNDVIIGLFEMDLYEGEDPVEILQHQPLLEKLSA</sequence>
<evidence type="ECO:0000259" key="2">
    <source>
        <dbReference type="Pfam" id="PF13208"/>
    </source>
</evidence>
<keyword evidence="5" id="KW-1185">Reference proteome</keyword>
<evidence type="ECO:0000313" key="5">
    <source>
        <dbReference type="Proteomes" id="UP001628193"/>
    </source>
</evidence>
<name>A0ABQ0CAL9_9PROT</name>
<feature type="domain" description="TerB-C" evidence="3">
    <location>
        <begin position="540"/>
        <end position="664"/>
    </location>
</feature>
<dbReference type="InterPro" id="IPR025266">
    <property type="entry name" value="TerB_N"/>
</dbReference>
<comment type="caution">
    <text evidence="4">The sequence shown here is derived from an EMBL/GenBank/DDBJ whole genome shotgun (WGS) entry which is preliminary data.</text>
</comment>
<reference evidence="4 5" key="2">
    <citation type="submission" date="2024-09" db="EMBL/GenBank/DDBJ databases">
        <title>Draft genome sequence of Candidatus Magnetaquicoccaceae bacterium FCR-1.</title>
        <authorList>
            <person name="Shimoshige H."/>
            <person name="Shimamura S."/>
            <person name="Taoka A."/>
            <person name="Kobayashi H."/>
            <person name="Maekawa T."/>
        </authorList>
    </citation>
    <scope>NUCLEOTIDE SEQUENCE [LARGE SCALE GENOMIC DNA]</scope>
    <source>
        <strain evidence="4 5">FCR-1</strain>
    </source>
</reference>
<organism evidence="4 5">
    <name type="scientific">Candidatus Magnetaquiglobus chichijimensis</name>
    <dbReference type="NCBI Taxonomy" id="3141448"/>
    <lineage>
        <taxon>Bacteria</taxon>
        <taxon>Pseudomonadati</taxon>
        <taxon>Pseudomonadota</taxon>
        <taxon>Magnetococcia</taxon>
        <taxon>Magnetococcales</taxon>
        <taxon>Candidatus Magnetaquicoccaceae</taxon>
        <taxon>Candidatus Magnetaquiglobus</taxon>
    </lineage>
</organism>
<feature type="region of interest" description="Disordered" evidence="1">
    <location>
        <begin position="576"/>
        <end position="595"/>
    </location>
</feature>
<evidence type="ECO:0000256" key="1">
    <source>
        <dbReference type="SAM" id="MobiDB-lite"/>
    </source>
</evidence>
<gene>
    <name evidence="4" type="ORF">SIID45300_02260</name>
</gene>
<reference evidence="4 5" key="1">
    <citation type="submission" date="2024-05" db="EMBL/GenBank/DDBJ databases">
        <authorList>
            <consortium name="Candidatus Magnetaquicoccaceae bacterium FCR-1 genome sequencing consortium"/>
            <person name="Shimoshige H."/>
            <person name="Shimamura S."/>
            <person name="Taoka A."/>
            <person name="Kobayashi H."/>
            <person name="Maekawa T."/>
        </authorList>
    </citation>
    <scope>NUCLEOTIDE SEQUENCE [LARGE SCALE GENOMIC DNA]</scope>
    <source>
        <strain evidence="4 5">FCR-1</strain>
    </source>
</reference>
<evidence type="ECO:0000313" key="4">
    <source>
        <dbReference type="EMBL" id="GAB0057926.1"/>
    </source>
</evidence>
<evidence type="ECO:0008006" key="6">
    <source>
        <dbReference type="Google" id="ProtNLM"/>
    </source>
</evidence>
<feature type="domain" description="TerB N-terminal" evidence="2">
    <location>
        <begin position="2"/>
        <end position="173"/>
    </location>
</feature>